<dbReference type="InterPro" id="IPR002931">
    <property type="entry name" value="Transglutaminase-like"/>
</dbReference>
<evidence type="ECO:0000313" key="3">
    <source>
        <dbReference type="Proteomes" id="UP000293912"/>
    </source>
</evidence>
<organism evidence="2 3">
    <name type="scientific">Hydrogenophaga pseudoflava</name>
    <name type="common">Pseudomonas carboxydoflava</name>
    <dbReference type="NCBI Taxonomy" id="47421"/>
    <lineage>
        <taxon>Bacteria</taxon>
        <taxon>Pseudomonadati</taxon>
        <taxon>Pseudomonadota</taxon>
        <taxon>Betaproteobacteria</taxon>
        <taxon>Burkholderiales</taxon>
        <taxon>Comamonadaceae</taxon>
        <taxon>Hydrogenophaga</taxon>
    </lineage>
</organism>
<keyword evidence="3" id="KW-1185">Reference proteome</keyword>
<dbReference type="RefSeq" id="WP_060983748.1">
    <property type="nucleotide sequence ID" value="NZ_CP037867.1"/>
</dbReference>
<proteinExistence type="predicted"/>
<dbReference type="AlphaFoldDB" id="A0A4P6X1F1"/>
<dbReference type="PANTHER" id="PTHR33490:SF3">
    <property type="entry name" value="CONSERVED INTEGRAL MEMBRANE PROTEIN"/>
    <property type="match status" value="1"/>
</dbReference>
<sequence>MNTPAQTTNANDLSNCLAPGRYVDSDHPAVISFARRVAGAATTPHDIALKLYYAVRDEFLYDPYHFDTSIDGLKASHVIAAGRGFCVPKAALLAAAARVLGVPSRLGFADVRNHLTSQRLYDMMGTDLFVFHGYTELWLDGQWIKATPAFNRSLCEKAGIRPLEFDGSADSVFHEFDASGRRHMEYVHDRGAYVDLPRGDLIAAWREAYPSFPDWGRKLGVRADFESDVRPGA</sequence>
<dbReference type="EMBL" id="CP037867">
    <property type="protein sequence ID" value="QBM28585.1"/>
    <property type="molecule type" value="Genomic_DNA"/>
</dbReference>
<evidence type="ECO:0000259" key="1">
    <source>
        <dbReference type="SMART" id="SM00460"/>
    </source>
</evidence>
<dbReference type="Gene3D" id="3.10.620.30">
    <property type="match status" value="1"/>
</dbReference>
<dbReference type="Proteomes" id="UP000293912">
    <property type="component" value="Chromosome"/>
</dbReference>
<dbReference type="PANTHER" id="PTHR33490">
    <property type="entry name" value="BLR5614 PROTEIN-RELATED"/>
    <property type="match status" value="1"/>
</dbReference>
<protein>
    <submittedName>
        <fullName evidence="2">Transglutaminase-like superfamily protein</fullName>
    </submittedName>
</protein>
<dbReference type="SMART" id="SM00460">
    <property type="entry name" value="TGc"/>
    <property type="match status" value="1"/>
</dbReference>
<feature type="domain" description="Transglutaminase-like" evidence="1">
    <location>
        <begin position="78"/>
        <end position="150"/>
    </location>
</feature>
<dbReference type="InterPro" id="IPR038765">
    <property type="entry name" value="Papain-like_cys_pep_sf"/>
</dbReference>
<dbReference type="KEGG" id="hpse:HPF_12865"/>
<reference evidence="2 3" key="1">
    <citation type="submission" date="2019-03" db="EMBL/GenBank/DDBJ databases">
        <authorList>
            <person name="Sebastian G."/>
            <person name="Baumann P."/>
            <person name="Ruckert C."/>
            <person name="Kalinowski J."/>
            <person name="Nebel B."/>
            <person name="Takors R."/>
            <person name="Blombach B."/>
        </authorList>
    </citation>
    <scope>NUCLEOTIDE SEQUENCE [LARGE SCALE GENOMIC DNA]</scope>
    <source>
        <strain evidence="2 3">DSM 1084</strain>
    </source>
</reference>
<name>A0A4P6X1F1_HYDPS</name>
<dbReference type="Pfam" id="PF01841">
    <property type="entry name" value="Transglut_core"/>
    <property type="match status" value="1"/>
</dbReference>
<gene>
    <name evidence="2" type="ORF">HPF_12865</name>
</gene>
<evidence type="ECO:0000313" key="2">
    <source>
        <dbReference type="EMBL" id="QBM28585.1"/>
    </source>
</evidence>
<accession>A0A4P6X1F1</accession>
<dbReference type="SUPFAM" id="SSF54001">
    <property type="entry name" value="Cysteine proteinases"/>
    <property type="match status" value="1"/>
</dbReference>